<dbReference type="HOGENOM" id="CLU_1314869_0_0_11"/>
<proteinExistence type="predicted"/>
<evidence type="ECO:0000313" key="3">
    <source>
        <dbReference type="Proteomes" id="UP000013167"/>
    </source>
</evidence>
<name>N0E2F0_9MICO</name>
<dbReference type="AlphaFoldDB" id="N0E2F0"/>
<keyword evidence="3" id="KW-1185">Reference proteome</keyword>
<feature type="signal peptide" evidence="1">
    <location>
        <begin position="1"/>
        <end position="24"/>
    </location>
</feature>
<sequence length="209" mass="22251">MRKTIVVVLMVMAGVLGVAGPSSASQGEDRSWSRLAERPLEPQTVHAMEEAVRGHVAPLEQFLAGTQAEEMRRTIAAWIASHPTADPESSRVDLGDNSLERLEATGVYDYYCTGYNGVTIGWNNNVFRACHGTLRGYISGAYAHKYYPDVFPSGSGVTAACRDSYIDLGWTALGLLTGGAAGLGKLGTAVVGGASGWSVLGLWINCKRI</sequence>
<evidence type="ECO:0000256" key="1">
    <source>
        <dbReference type="SAM" id="SignalP"/>
    </source>
</evidence>
<feature type="chain" id="PRO_5004106212" description="Secreted protein" evidence="1">
    <location>
        <begin position="25"/>
        <end position="209"/>
    </location>
</feature>
<dbReference type="STRING" id="1193181.BN10_130093"/>
<evidence type="ECO:0008006" key="4">
    <source>
        <dbReference type="Google" id="ProtNLM"/>
    </source>
</evidence>
<gene>
    <name evidence="2" type="ORF">BN10_130093</name>
</gene>
<comment type="caution">
    <text evidence="2">The sequence shown here is derived from an EMBL/GenBank/DDBJ whole genome shotgun (WGS) entry which is preliminary data.</text>
</comment>
<accession>N0E2F0</accession>
<protein>
    <recommendedName>
        <fullName evidence="4">Secreted protein</fullName>
    </recommendedName>
</protein>
<organism evidence="2 3">
    <name type="scientific">Phycicoccus elongatus Lp2</name>
    <dbReference type="NCBI Taxonomy" id="1193181"/>
    <lineage>
        <taxon>Bacteria</taxon>
        <taxon>Bacillati</taxon>
        <taxon>Actinomycetota</taxon>
        <taxon>Actinomycetes</taxon>
        <taxon>Micrococcales</taxon>
        <taxon>Intrasporangiaceae</taxon>
        <taxon>Phycicoccus</taxon>
    </lineage>
</organism>
<dbReference type="EMBL" id="CAIZ01000035">
    <property type="protein sequence ID" value="CCH69079.1"/>
    <property type="molecule type" value="Genomic_DNA"/>
</dbReference>
<reference evidence="2 3" key="1">
    <citation type="journal article" date="2013" name="ISME J.">
        <title>A metabolic model for members of the genus Tetrasphaera involved in enhanced biological phosphorus removal.</title>
        <authorList>
            <person name="Kristiansen R."/>
            <person name="Nguyen H.T.T."/>
            <person name="Saunders A.M."/>
            <person name="Nielsen J.L."/>
            <person name="Wimmer R."/>
            <person name="Le V.Q."/>
            <person name="McIlroy S.J."/>
            <person name="Petrovski S."/>
            <person name="Seviour R.J."/>
            <person name="Calteau A."/>
            <person name="Nielsen K.L."/>
            <person name="Nielsen P.H."/>
        </authorList>
    </citation>
    <scope>NUCLEOTIDE SEQUENCE [LARGE SCALE GENOMIC DNA]</scope>
    <source>
        <strain evidence="2 3">Lp2</strain>
    </source>
</reference>
<keyword evidence="1" id="KW-0732">Signal</keyword>
<evidence type="ECO:0000313" key="2">
    <source>
        <dbReference type="EMBL" id="CCH69079.1"/>
    </source>
</evidence>
<dbReference type="Proteomes" id="UP000013167">
    <property type="component" value="Unassembled WGS sequence"/>
</dbReference>